<sequence>MEGATVINIKCQLKAKQLLECFDRNLKRLQEQGVDASGNESEADTIDLLSEWLEEAIENGARVEDLQDRAVHLAEFAFSRGYSRQEVEELLTMRPNPKGDRPW</sequence>
<gene>
    <name evidence="1" type="ORF">HQN79_00530</name>
</gene>
<keyword evidence="2" id="KW-1185">Reference proteome</keyword>
<organism evidence="1 2">
    <name type="scientific">Thiomicrorhabdus xiamenensis</name>
    <dbReference type="NCBI Taxonomy" id="2739063"/>
    <lineage>
        <taxon>Bacteria</taxon>
        <taxon>Pseudomonadati</taxon>
        <taxon>Pseudomonadota</taxon>
        <taxon>Gammaproteobacteria</taxon>
        <taxon>Thiotrichales</taxon>
        <taxon>Piscirickettsiaceae</taxon>
        <taxon>Thiomicrorhabdus</taxon>
    </lineage>
</organism>
<reference evidence="1 2" key="1">
    <citation type="submission" date="2020-05" db="EMBL/GenBank/DDBJ databases">
        <title>Thiomicrorhabdus sediminis sp.nov. and Thiomicrorhabdus xiamenensis sp.nov., novel sulfur-oxidizing bacteria isolated from coastal sediment.</title>
        <authorList>
            <person name="Liu X."/>
        </authorList>
    </citation>
    <scope>NUCLEOTIDE SEQUENCE [LARGE SCALE GENOMIC DNA]</scope>
    <source>
        <strain evidence="1 2">G2</strain>
    </source>
</reference>
<name>A0A7D4SM53_9GAMM</name>
<dbReference type="KEGG" id="txa:HQN79_00530"/>
<dbReference type="AlphaFoldDB" id="A0A7D4SM53"/>
<proteinExistence type="predicted"/>
<evidence type="ECO:0000313" key="1">
    <source>
        <dbReference type="EMBL" id="QKI88161.1"/>
    </source>
</evidence>
<accession>A0A7D4SM53</accession>
<dbReference type="RefSeq" id="WP_173283752.1">
    <property type="nucleotide sequence ID" value="NZ_CP054020.1"/>
</dbReference>
<dbReference type="EMBL" id="CP054020">
    <property type="protein sequence ID" value="QKI88161.1"/>
    <property type="molecule type" value="Genomic_DNA"/>
</dbReference>
<evidence type="ECO:0000313" key="2">
    <source>
        <dbReference type="Proteomes" id="UP000504724"/>
    </source>
</evidence>
<dbReference type="Proteomes" id="UP000504724">
    <property type="component" value="Chromosome"/>
</dbReference>
<protein>
    <submittedName>
        <fullName evidence="1">Uncharacterized protein</fullName>
    </submittedName>
</protein>